<evidence type="ECO:0000313" key="1">
    <source>
        <dbReference type="EMBL" id="GMF06038.1"/>
    </source>
</evidence>
<name>A0ACB5UAF1_AMBMO</name>
<dbReference type="Proteomes" id="UP001165064">
    <property type="component" value="Unassembled WGS sequence"/>
</dbReference>
<evidence type="ECO:0000313" key="2">
    <source>
        <dbReference type="Proteomes" id="UP001165064"/>
    </source>
</evidence>
<proteinExistence type="predicted"/>
<dbReference type="EMBL" id="BSXS01014834">
    <property type="protein sequence ID" value="GMF06038.1"/>
    <property type="molecule type" value="Genomic_DNA"/>
</dbReference>
<gene>
    <name evidence="1" type="ORF">Amon02_001254100</name>
</gene>
<organism evidence="1 2">
    <name type="scientific">Ambrosiozyma monospora</name>
    <name type="common">Yeast</name>
    <name type="synonym">Endomycopsis monosporus</name>
    <dbReference type="NCBI Taxonomy" id="43982"/>
    <lineage>
        <taxon>Eukaryota</taxon>
        <taxon>Fungi</taxon>
        <taxon>Dikarya</taxon>
        <taxon>Ascomycota</taxon>
        <taxon>Saccharomycotina</taxon>
        <taxon>Pichiomycetes</taxon>
        <taxon>Pichiales</taxon>
        <taxon>Pichiaceae</taxon>
        <taxon>Ambrosiozyma</taxon>
    </lineage>
</organism>
<comment type="caution">
    <text evidence="1">The sequence shown here is derived from an EMBL/GenBank/DDBJ whole genome shotgun (WGS) entry which is preliminary data.</text>
</comment>
<keyword evidence="2" id="KW-1185">Reference proteome</keyword>
<protein>
    <submittedName>
        <fullName evidence="1">Unnamed protein product</fullName>
    </submittedName>
</protein>
<reference evidence="1" key="1">
    <citation type="submission" date="2023-04" db="EMBL/GenBank/DDBJ databases">
        <title>Ambrosiozyma monospora NBRC 10751.</title>
        <authorList>
            <person name="Ichikawa N."/>
            <person name="Sato H."/>
            <person name="Tonouchi N."/>
        </authorList>
    </citation>
    <scope>NUCLEOTIDE SEQUENCE</scope>
    <source>
        <strain evidence="1">NBRC 10751</strain>
    </source>
</reference>
<sequence>MISDTMPMKRVGCSEIKRLVKQSEILLETDEKWPEPTRESKQELEIRLGKKVKKLNTLKMASVVETKFTDDPEGLKVYYYFLQNLRALVFSLISLHFKVKPVQR</sequence>
<accession>A0ACB5UAF1</accession>